<sequence length="114" mass="12955">SGVRIDISLPRQHSLVHYPRSVYLFGSPNGLCSSITESKHIKAVKEPWRRSSRFNALSQMLRTLTRLDKVAALKSDFTRRGMMTGTTSSLHADVHKINPSRKQGTFRRSRSFLV</sequence>
<dbReference type="AlphaFoldDB" id="A0AAW0AEB7"/>
<organism evidence="1 2">
    <name type="scientific">Favolaschia claudopus</name>
    <dbReference type="NCBI Taxonomy" id="2862362"/>
    <lineage>
        <taxon>Eukaryota</taxon>
        <taxon>Fungi</taxon>
        <taxon>Dikarya</taxon>
        <taxon>Basidiomycota</taxon>
        <taxon>Agaricomycotina</taxon>
        <taxon>Agaricomycetes</taxon>
        <taxon>Agaricomycetidae</taxon>
        <taxon>Agaricales</taxon>
        <taxon>Marasmiineae</taxon>
        <taxon>Mycenaceae</taxon>
        <taxon>Favolaschia</taxon>
    </lineage>
</organism>
<reference evidence="1 2" key="1">
    <citation type="journal article" date="2024" name="J Genomics">
        <title>Draft genome sequencing and assembly of Favolaschia claudopus CIRM-BRFM 2984 isolated from oak limbs.</title>
        <authorList>
            <person name="Navarro D."/>
            <person name="Drula E."/>
            <person name="Chaduli D."/>
            <person name="Cazenave R."/>
            <person name="Ahrendt S."/>
            <person name="Wang J."/>
            <person name="Lipzen A."/>
            <person name="Daum C."/>
            <person name="Barry K."/>
            <person name="Grigoriev I.V."/>
            <person name="Favel A."/>
            <person name="Rosso M.N."/>
            <person name="Martin F."/>
        </authorList>
    </citation>
    <scope>NUCLEOTIDE SEQUENCE [LARGE SCALE GENOMIC DNA]</scope>
    <source>
        <strain evidence="1 2">CIRM-BRFM 2984</strain>
    </source>
</reference>
<keyword evidence="2" id="KW-1185">Reference proteome</keyword>
<evidence type="ECO:0000313" key="1">
    <source>
        <dbReference type="EMBL" id="KAK7007132.1"/>
    </source>
</evidence>
<dbReference type="Proteomes" id="UP001362999">
    <property type="component" value="Unassembled WGS sequence"/>
</dbReference>
<proteinExistence type="predicted"/>
<evidence type="ECO:0000313" key="2">
    <source>
        <dbReference type="Proteomes" id="UP001362999"/>
    </source>
</evidence>
<gene>
    <name evidence="1" type="ORF">R3P38DRAFT_2554040</name>
</gene>
<dbReference type="EMBL" id="JAWWNJ010000072">
    <property type="protein sequence ID" value="KAK7007132.1"/>
    <property type="molecule type" value="Genomic_DNA"/>
</dbReference>
<protein>
    <submittedName>
        <fullName evidence="1">Uncharacterized protein</fullName>
    </submittedName>
</protein>
<feature type="non-terminal residue" evidence="1">
    <location>
        <position position="1"/>
    </location>
</feature>
<accession>A0AAW0AEB7</accession>
<name>A0AAW0AEB7_9AGAR</name>
<comment type="caution">
    <text evidence="1">The sequence shown here is derived from an EMBL/GenBank/DDBJ whole genome shotgun (WGS) entry which is preliminary data.</text>
</comment>